<dbReference type="VEuPathDB" id="TriTrypDB:LpyrH10_32_1210"/>
<evidence type="ECO:0000256" key="1">
    <source>
        <dbReference type="SAM" id="MobiDB-lite"/>
    </source>
</evidence>
<evidence type="ECO:0000313" key="2">
    <source>
        <dbReference type="EMBL" id="KPA74033.1"/>
    </source>
</evidence>
<dbReference type="GeneID" id="26909871"/>
<organism evidence="2 3">
    <name type="scientific">Leptomonas pyrrhocoris</name>
    <name type="common">Firebug parasite</name>
    <dbReference type="NCBI Taxonomy" id="157538"/>
    <lineage>
        <taxon>Eukaryota</taxon>
        <taxon>Discoba</taxon>
        <taxon>Euglenozoa</taxon>
        <taxon>Kinetoplastea</taxon>
        <taxon>Metakinetoplastina</taxon>
        <taxon>Trypanosomatida</taxon>
        <taxon>Trypanosomatidae</taxon>
        <taxon>Leishmaniinae</taxon>
        <taxon>Leptomonas</taxon>
    </lineage>
</organism>
<feature type="region of interest" description="Disordered" evidence="1">
    <location>
        <begin position="73"/>
        <end position="104"/>
    </location>
</feature>
<dbReference type="AlphaFoldDB" id="A0A0M9FQP0"/>
<name>A0A0M9FQP0_LEPPY</name>
<proteinExistence type="predicted"/>
<feature type="compositionally biased region" description="Polar residues" evidence="1">
    <location>
        <begin position="73"/>
        <end position="83"/>
    </location>
</feature>
<keyword evidence="3" id="KW-1185">Reference proteome</keyword>
<dbReference type="RefSeq" id="XP_015652472.1">
    <property type="nucleotide sequence ID" value="XM_015809152.1"/>
</dbReference>
<evidence type="ECO:0000313" key="3">
    <source>
        <dbReference type="Proteomes" id="UP000037923"/>
    </source>
</evidence>
<protein>
    <submittedName>
        <fullName evidence="2">Ferrochelatase-like protein</fullName>
    </submittedName>
</protein>
<comment type="caution">
    <text evidence="2">The sequence shown here is derived from an EMBL/GenBank/DDBJ whole genome shotgun (WGS) entry which is preliminary data.</text>
</comment>
<accession>A0A0M9FQP0</accession>
<dbReference type="Proteomes" id="UP000037923">
    <property type="component" value="Unassembled WGS sequence"/>
</dbReference>
<reference evidence="2 3" key="1">
    <citation type="submission" date="2015-07" db="EMBL/GenBank/DDBJ databases">
        <title>High-quality genome of monoxenous trypanosomatid Leptomonas pyrrhocoris.</title>
        <authorList>
            <person name="Flegontov P."/>
            <person name="Butenko A."/>
            <person name="Firsov S."/>
            <person name="Vlcek C."/>
            <person name="Logacheva M.D."/>
            <person name="Field M."/>
            <person name="Filatov D."/>
            <person name="Flegontova O."/>
            <person name="Gerasimov E."/>
            <person name="Jackson A.P."/>
            <person name="Kelly S."/>
            <person name="Opperdoes F."/>
            <person name="O'Reilly A."/>
            <person name="Votypka J."/>
            <person name="Yurchenko V."/>
            <person name="Lukes J."/>
        </authorList>
    </citation>
    <scope>NUCLEOTIDE SEQUENCE [LARGE SCALE GENOMIC DNA]</scope>
    <source>
        <strain evidence="2">H10</strain>
    </source>
</reference>
<sequence length="133" mass="14381">MPPLGTDWAVSLALLSKEAAALILYHRVLFRHVEAGSDYRSGTKRPHGATQAHLEEETSVTFADAIVLTDPSQMGNKPWTSRKTAAAAATVPLPQGDTRGSNSSVRRASTQSCWQTGGESMLCHFALVRYGLR</sequence>
<dbReference type="EMBL" id="LGTL01000032">
    <property type="protein sequence ID" value="KPA74033.1"/>
    <property type="molecule type" value="Genomic_DNA"/>
</dbReference>
<gene>
    <name evidence="2" type="ORF">ABB37_09588</name>
</gene>